<dbReference type="Proteomes" id="UP000035301">
    <property type="component" value="Unassembled WGS sequence"/>
</dbReference>
<proteinExistence type="predicted"/>
<evidence type="ECO:0000313" key="2">
    <source>
        <dbReference type="Proteomes" id="UP000035301"/>
    </source>
</evidence>
<dbReference type="PATRIC" id="fig|1550566.3.peg.1402"/>
<name>A0A0H1R0D3_9EURY</name>
<dbReference type="EMBL" id="JXOJ01000002">
    <property type="protein sequence ID" value="KLK88633.1"/>
    <property type="molecule type" value="Genomic_DNA"/>
</dbReference>
<dbReference type="OrthoDB" id="105746at2157"/>
<comment type="caution">
    <text evidence="1">The sequence shown here is derived from an EMBL/GenBank/DDBJ whole genome shotgun (WGS) entry which is preliminary data.</text>
</comment>
<organism evidence="1 2">
    <name type="scientific">Methanoculleus sediminis</name>
    <dbReference type="NCBI Taxonomy" id="1550566"/>
    <lineage>
        <taxon>Archaea</taxon>
        <taxon>Methanobacteriati</taxon>
        <taxon>Methanobacteriota</taxon>
        <taxon>Stenosarchaea group</taxon>
        <taxon>Methanomicrobia</taxon>
        <taxon>Methanomicrobiales</taxon>
        <taxon>Methanomicrobiaceae</taxon>
        <taxon>Methanoculleus</taxon>
    </lineage>
</organism>
<accession>A0A0H1R0D3</accession>
<gene>
    <name evidence="1" type="ORF">SZ63_06460</name>
</gene>
<reference evidence="1 2" key="1">
    <citation type="journal article" date="2015" name="Int. J. Syst. Evol. Microbiol.">
        <title>Methanoculleus sediminis sp. nov., a methanogen from sediments near a submarine mud volcano.</title>
        <authorList>
            <person name="Chen S.C."/>
            <person name="Chen M.F."/>
            <person name="Lai M.C."/>
            <person name="Weng C.Y."/>
            <person name="Wu S.Y."/>
            <person name="Lin S."/>
            <person name="Yang T.F."/>
            <person name="Chen P.C."/>
        </authorList>
    </citation>
    <scope>NUCLEOTIDE SEQUENCE [LARGE SCALE GENOMIC DNA]</scope>
    <source>
        <strain evidence="1 2">S3Fa</strain>
    </source>
</reference>
<dbReference type="STRING" id="1550566.SZ63_06460"/>
<sequence length="121" mass="12807">MLERQEKTALAVLVCVVGIALAAHILFDAVGRPLVAEQYSPEVPDGALVLLEGSIEEITETATGGHLVLTVNGTAVFLPENVAAGLELHENENVTLYGVVQTYRGKREVAVASSGDIRVLK</sequence>
<evidence type="ECO:0000313" key="1">
    <source>
        <dbReference type="EMBL" id="KLK88633.1"/>
    </source>
</evidence>
<evidence type="ECO:0008006" key="3">
    <source>
        <dbReference type="Google" id="ProtNLM"/>
    </source>
</evidence>
<protein>
    <recommendedName>
        <fullName evidence="3">Nucleotide-binding protein</fullName>
    </recommendedName>
</protein>
<dbReference type="AlphaFoldDB" id="A0A0H1R0D3"/>
<keyword evidence="2" id="KW-1185">Reference proteome</keyword>
<dbReference type="RefSeq" id="WP_048182856.1">
    <property type="nucleotide sequence ID" value="NZ_JXOJ01000002.1"/>
</dbReference>